<evidence type="ECO:0000256" key="3">
    <source>
        <dbReference type="ARBA" id="ARBA00022538"/>
    </source>
</evidence>
<dbReference type="Proteomes" id="UP000236754">
    <property type="component" value="Unassembled WGS sequence"/>
</dbReference>
<comment type="subunit">
    <text evidence="9">The system is composed of three essential subunits: KdpA, KdpB and KdpC.</text>
</comment>
<dbReference type="RefSeq" id="WP_103888386.1">
    <property type="nucleotide sequence ID" value="NZ_FNVU01000012.1"/>
</dbReference>
<dbReference type="PANTHER" id="PTHR30607:SF2">
    <property type="entry name" value="POTASSIUM-TRANSPORTING ATPASE POTASSIUM-BINDING SUBUNIT"/>
    <property type="match status" value="1"/>
</dbReference>
<proteinExistence type="inferred from homology"/>
<dbReference type="PANTHER" id="PTHR30607">
    <property type="entry name" value="POTASSIUM-TRANSPORTING ATPASE A CHAIN"/>
    <property type="match status" value="1"/>
</dbReference>
<evidence type="ECO:0000256" key="7">
    <source>
        <dbReference type="ARBA" id="ARBA00023065"/>
    </source>
</evidence>
<dbReference type="PIRSF" id="PIRSF001294">
    <property type="entry name" value="K_ATPaseA"/>
    <property type="match status" value="1"/>
</dbReference>
<dbReference type="OrthoDB" id="9763796at2"/>
<evidence type="ECO:0000256" key="8">
    <source>
        <dbReference type="ARBA" id="ARBA00023136"/>
    </source>
</evidence>
<feature type="transmembrane region" description="Helical" evidence="9">
    <location>
        <begin position="60"/>
        <end position="79"/>
    </location>
</feature>
<feature type="transmembrane region" description="Helical" evidence="9">
    <location>
        <begin position="171"/>
        <end position="189"/>
    </location>
</feature>
<dbReference type="InterPro" id="IPR004623">
    <property type="entry name" value="KdpA"/>
</dbReference>
<protein>
    <recommendedName>
        <fullName evidence="9">Potassium-transporting ATPase potassium-binding subunit</fullName>
    </recommendedName>
    <alternativeName>
        <fullName evidence="9">ATP phosphohydrolase [potassium-transporting] A chain</fullName>
    </alternativeName>
    <alternativeName>
        <fullName evidence="9">Potassium-binding and translocating subunit A</fullName>
    </alternativeName>
    <alternativeName>
        <fullName evidence="9">Potassium-translocating ATPase A chain</fullName>
    </alternativeName>
</protein>
<feature type="transmembrane region" description="Helical" evidence="9">
    <location>
        <begin position="249"/>
        <end position="268"/>
    </location>
</feature>
<keyword evidence="6 9" id="KW-1133">Transmembrane helix</keyword>
<comment type="subcellular location">
    <subcellularLocation>
        <location evidence="9">Cell membrane</location>
        <topology evidence="9">Multi-pass membrane protein</topology>
    </subcellularLocation>
</comment>
<evidence type="ECO:0000256" key="2">
    <source>
        <dbReference type="ARBA" id="ARBA00022475"/>
    </source>
</evidence>
<gene>
    <name evidence="9" type="primary">kdpA</name>
    <name evidence="10" type="ORF">SAMN05216223_11293</name>
</gene>
<organism evidence="10 11">
    <name type="scientific">Actinacidiphila yanglinensis</name>
    <dbReference type="NCBI Taxonomy" id="310779"/>
    <lineage>
        <taxon>Bacteria</taxon>
        <taxon>Bacillati</taxon>
        <taxon>Actinomycetota</taxon>
        <taxon>Actinomycetes</taxon>
        <taxon>Kitasatosporales</taxon>
        <taxon>Streptomycetaceae</taxon>
        <taxon>Actinacidiphila</taxon>
    </lineage>
</organism>
<keyword evidence="2 9" id="KW-1003">Cell membrane</keyword>
<accession>A0A1H6D8B7</accession>
<feature type="transmembrane region" description="Helical" evidence="9">
    <location>
        <begin position="280"/>
        <end position="300"/>
    </location>
</feature>
<feature type="transmembrane region" description="Helical" evidence="9">
    <location>
        <begin position="131"/>
        <end position="150"/>
    </location>
</feature>
<dbReference type="GO" id="GO:0008556">
    <property type="term" value="F:P-type potassium transmembrane transporter activity"/>
    <property type="evidence" value="ECO:0007669"/>
    <property type="project" value="InterPro"/>
</dbReference>
<keyword evidence="11" id="KW-1185">Reference proteome</keyword>
<reference evidence="10 11" key="1">
    <citation type="submission" date="2016-10" db="EMBL/GenBank/DDBJ databases">
        <authorList>
            <person name="de Groot N.N."/>
        </authorList>
    </citation>
    <scope>NUCLEOTIDE SEQUENCE [LARGE SCALE GENOMIC DNA]</scope>
    <source>
        <strain evidence="10 11">CGMCC 4.2023</strain>
    </source>
</reference>
<feature type="transmembrane region" description="Helical" evidence="9">
    <location>
        <begin position="6"/>
        <end position="29"/>
    </location>
</feature>
<dbReference type="HAMAP" id="MF_00275">
    <property type="entry name" value="KdpA"/>
    <property type="match status" value="1"/>
</dbReference>
<keyword evidence="8 9" id="KW-0472">Membrane</keyword>
<feature type="transmembrane region" description="Helical" evidence="9">
    <location>
        <begin position="481"/>
        <end position="506"/>
    </location>
</feature>
<feature type="transmembrane region" description="Helical" evidence="9">
    <location>
        <begin position="527"/>
        <end position="549"/>
    </location>
</feature>
<dbReference type="AlphaFoldDB" id="A0A1H6D8B7"/>
<evidence type="ECO:0000313" key="11">
    <source>
        <dbReference type="Proteomes" id="UP000236754"/>
    </source>
</evidence>
<dbReference type="GO" id="GO:0005886">
    <property type="term" value="C:plasma membrane"/>
    <property type="evidence" value="ECO:0007669"/>
    <property type="project" value="UniProtKB-SubCell"/>
</dbReference>
<sequence length="562" mass="59067">MAFTWTIVVMVVVLGLCWRYLGSYMVAVYEGRSRWLRWMERPIYRSLRVSPESEQTWQRYAASVVGFTAVALLLSYGIFRLQKSLPFNPQHFGAVRPDTAWNTSVSFVTNTNWQSYSGETTMSYLSQMGALAVQNFLSASVGMAVAIALVRGFARKGSPTIGNFWVDFVRGTIYVLLPIAFVAAIVFMAQGTVQTMAGAASIHDSLNGVDQVLGRGPMASQEVIKQLGTNGGGFFNANGANPLENPTGLTNLLSVLLILCIPVAFTYVFGKMVFSVRQGVAILAVMTALFAGWVTMATVAEHQGSPAMATAGVSDSGTGNLEGKETRFGVPSSALYNVTSTQTSTGSVDSAADSYTPLGGFAMLTGMMLGEVSPGGVGTGLYGILLFAVITVFIGGLMVGRTPEYLGKKIQGREVKLAALGVLVMPVTVLVLTAVAAAIGAGRAGPLNSGPHGFSEILYAYTSQTNNNGSGFGGLSANTPFYNITGTIGLLLGRFGMIIPVLALAGSLAAKKPVAAGLGTFRTDKPMFVGLLIAVVLIVGALTFFPALALGPLVEQVSHGLF</sequence>
<keyword evidence="1 9" id="KW-0813">Transport</keyword>
<dbReference type="GO" id="GO:0030955">
    <property type="term" value="F:potassium ion binding"/>
    <property type="evidence" value="ECO:0007669"/>
    <property type="project" value="UniProtKB-UniRule"/>
</dbReference>
<evidence type="ECO:0000256" key="6">
    <source>
        <dbReference type="ARBA" id="ARBA00022989"/>
    </source>
</evidence>
<feature type="transmembrane region" description="Helical" evidence="9">
    <location>
        <begin position="420"/>
        <end position="441"/>
    </location>
</feature>
<keyword evidence="4 9" id="KW-0812">Transmembrane</keyword>
<name>A0A1H6D8B7_9ACTN</name>
<evidence type="ECO:0000256" key="5">
    <source>
        <dbReference type="ARBA" id="ARBA00022958"/>
    </source>
</evidence>
<comment type="similarity">
    <text evidence="9">Belongs to the KdpA family.</text>
</comment>
<evidence type="ECO:0000313" key="10">
    <source>
        <dbReference type="EMBL" id="SEG80746.1"/>
    </source>
</evidence>
<dbReference type="NCBIfam" id="TIGR00680">
    <property type="entry name" value="kdpA"/>
    <property type="match status" value="1"/>
</dbReference>
<evidence type="ECO:0000256" key="9">
    <source>
        <dbReference type="HAMAP-Rule" id="MF_00275"/>
    </source>
</evidence>
<evidence type="ECO:0000256" key="4">
    <source>
        <dbReference type="ARBA" id="ARBA00022692"/>
    </source>
</evidence>
<keyword evidence="5 9" id="KW-0630">Potassium</keyword>
<keyword evidence="7 9" id="KW-0406">Ion transport</keyword>
<comment type="function">
    <text evidence="9">Part of the high-affinity ATP-driven potassium transport (or Kdp) system, which catalyzes the hydrolysis of ATP coupled with the electrogenic transport of potassium into the cytoplasm. This subunit binds the extracellular potassium ions and delivers the ions to the membrane domain of KdpB through an intramembrane tunnel.</text>
</comment>
<feature type="transmembrane region" description="Helical" evidence="9">
    <location>
        <begin position="380"/>
        <end position="399"/>
    </location>
</feature>
<dbReference type="Pfam" id="PF03814">
    <property type="entry name" value="KdpA"/>
    <property type="match status" value="1"/>
</dbReference>
<evidence type="ECO:0000256" key="1">
    <source>
        <dbReference type="ARBA" id="ARBA00022448"/>
    </source>
</evidence>
<dbReference type="EMBL" id="FNVU01000012">
    <property type="protein sequence ID" value="SEG80746.1"/>
    <property type="molecule type" value="Genomic_DNA"/>
</dbReference>
<keyword evidence="3 9" id="KW-0633">Potassium transport</keyword>